<evidence type="ECO:0000313" key="2">
    <source>
        <dbReference type="Proteomes" id="UP000616151"/>
    </source>
</evidence>
<sequence>MNIGGLSNSSRIVCLILAVGVHAAAASAFMLAPNAPPPAPPAAVELELLPEITAEAADEVSPAVMAESMEAQQATEAQPGEVKDITGKEVGVLAALSSPQLDVEPTEAKEIEEAKVEPEAEDIIEAEPVDEPTLAKPVEPLDVEKPIIETQDAPVIPAKPKPAKKKVQAQKKVKTEQQRAMVASTSTNRNVGRTGASQAESSGGKRASAAYRSIVNARLAARRTALQSAAGSARGRVTINFTINSSGSVVSTSVSVSSGNARLDSAARSIVASTSFPPPPGGSYRNGVPFLVK</sequence>
<organism evidence="1 2">
    <name type="scientific">Taklimakanibacter albus</name>
    <dbReference type="NCBI Taxonomy" id="2800327"/>
    <lineage>
        <taxon>Bacteria</taxon>
        <taxon>Pseudomonadati</taxon>
        <taxon>Pseudomonadota</taxon>
        <taxon>Alphaproteobacteria</taxon>
        <taxon>Hyphomicrobiales</taxon>
        <taxon>Aestuariivirgaceae</taxon>
        <taxon>Taklimakanibacter</taxon>
    </lineage>
</organism>
<keyword evidence="2" id="KW-1185">Reference proteome</keyword>
<comment type="caution">
    <text evidence="1">The sequence shown here is derived from an EMBL/GenBank/DDBJ whole genome shotgun (WGS) entry which is preliminary data.</text>
</comment>
<gene>
    <name evidence="1" type="ORF">JHL16_26105</name>
</gene>
<accession>A0ACC5RB01</accession>
<proteinExistence type="predicted"/>
<reference evidence="1" key="1">
    <citation type="submission" date="2021-01" db="EMBL/GenBank/DDBJ databases">
        <authorList>
            <person name="Sun Q."/>
        </authorList>
    </citation>
    <scope>NUCLEOTIDE SEQUENCE</scope>
    <source>
        <strain evidence="1">YIM B02566</strain>
    </source>
</reference>
<dbReference type="Proteomes" id="UP000616151">
    <property type="component" value="Unassembled WGS sequence"/>
</dbReference>
<protein>
    <submittedName>
        <fullName evidence="1">TonB family protein</fullName>
    </submittedName>
</protein>
<name>A0ACC5RB01_9HYPH</name>
<dbReference type="EMBL" id="JAENHL010000008">
    <property type="protein sequence ID" value="MBK1869864.1"/>
    <property type="molecule type" value="Genomic_DNA"/>
</dbReference>
<evidence type="ECO:0000313" key="1">
    <source>
        <dbReference type="EMBL" id="MBK1869864.1"/>
    </source>
</evidence>